<dbReference type="RefSeq" id="WP_166330572.1">
    <property type="nucleotide sequence ID" value="NZ_CP049933.1"/>
</dbReference>
<feature type="transmembrane region" description="Helical" evidence="7">
    <location>
        <begin position="30"/>
        <end position="53"/>
    </location>
</feature>
<keyword evidence="3 7" id="KW-1133">Transmembrane helix</keyword>
<dbReference type="InterPro" id="IPR019533">
    <property type="entry name" value="Peptidase_S26"/>
</dbReference>
<evidence type="ECO:0000256" key="5">
    <source>
        <dbReference type="NCBIfam" id="TIGR02228"/>
    </source>
</evidence>
<dbReference type="CDD" id="cd06530">
    <property type="entry name" value="S26_SPase_I"/>
    <property type="match status" value="1"/>
</dbReference>
<dbReference type="InterPro" id="IPR001733">
    <property type="entry name" value="Peptidase_S26B"/>
</dbReference>
<evidence type="ECO:0000313" key="10">
    <source>
        <dbReference type="Proteomes" id="UP000503441"/>
    </source>
</evidence>
<evidence type="ECO:0000256" key="2">
    <source>
        <dbReference type="ARBA" id="ARBA00022692"/>
    </source>
</evidence>
<dbReference type="PRINTS" id="PR00728">
    <property type="entry name" value="SIGNALPTASE"/>
</dbReference>
<organism evidence="9 10">
    <name type="scientific">Leucobacter coleopterorum</name>
    <dbReference type="NCBI Taxonomy" id="2714933"/>
    <lineage>
        <taxon>Bacteria</taxon>
        <taxon>Bacillati</taxon>
        <taxon>Actinomycetota</taxon>
        <taxon>Actinomycetes</taxon>
        <taxon>Micrococcales</taxon>
        <taxon>Microbacteriaceae</taxon>
        <taxon>Leucobacter</taxon>
    </lineage>
</organism>
<evidence type="ECO:0000256" key="3">
    <source>
        <dbReference type="ARBA" id="ARBA00022989"/>
    </source>
</evidence>
<feature type="transmembrane region" description="Helical" evidence="7">
    <location>
        <begin position="168"/>
        <end position="188"/>
    </location>
</feature>
<dbReference type="GO" id="GO:0009003">
    <property type="term" value="F:signal peptidase activity"/>
    <property type="evidence" value="ECO:0007669"/>
    <property type="project" value="UniProtKB-EC"/>
</dbReference>
<evidence type="ECO:0000256" key="4">
    <source>
        <dbReference type="ARBA" id="ARBA00023136"/>
    </source>
</evidence>
<feature type="region of interest" description="Disordered" evidence="6">
    <location>
        <begin position="1"/>
        <end position="22"/>
    </location>
</feature>
<comment type="subcellular location">
    <subcellularLocation>
        <location evidence="1">Membrane</location>
    </subcellularLocation>
</comment>
<feature type="compositionally biased region" description="Basic and acidic residues" evidence="6">
    <location>
        <begin position="8"/>
        <end position="22"/>
    </location>
</feature>
<evidence type="ECO:0000259" key="8">
    <source>
        <dbReference type="Pfam" id="PF10502"/>
    </source>
</evidence>
<keyword evidence="4 7" id="KW-0472">Membrane</keyword>
<keyword evidence="10" id="KW-1185">Reference proteome</keyword>
<dbReference type="NCBIfam" id="TIGR02228">
    <property type="entry name" value="sigpep_I_arch"/>
    <property type="match status" value="1"/>
</dbReference>
<evidence type="ECO:0000313" key="9">
    <source>
        <dbReference type="EMBL" id="QIM18714.1"/>
    </source>
</evidence>
<evidence type="ECO:0000256" key="1">
    <source>
        <dbReference type="ARBA" id="ARBA00004370"/>
    </source>
</evidence>
<dbReference type="InterPro" id="IPR036286">
    <property type="entry name" value="LexA/Signal_pep-like_sf"/>
</dbReference>
<dbReference type="PANTHER" id="PTHR10806:SF6">
    <property type="entry name" value="SIGNAL PEPTIDASE COMPLEX CATALYTIC SUBUNIT SEC11"/>
    <property type="match status" value="1"/>
</dbReference>
<protein>
    <recommendedName>
        <fullName evidence="5">Signal peptidase I</fullName>
        <ecNumber evidence="5">3.4.21.89</ecNumber>
    </recommendedName>
</protein>
<dbReference type="Proteomes" id="UP000503441">
    <property type="component" value="Chromosome"/>
</dbReference>
<feature type="domain" description="Peptidase S26" evidence="8">
    <location>
        <begin position="43"/>
        <end position="117"/>
    </location>
</feature>
<proteinExistence type="predicted"/>
<sequence>MPTSIAGQHDHGKVSGGNKRDDTGAQTLSIVRSALLSIVASFVVVLVAALVVIPRVTGSESYTILTSSMEPGFPPGTVIVTQPRPVANIVVGDVITYQLASGKPEVVTHRVVGIRSDTQGDIAFTTRGDNNSINDPHPVIERQVKGVLIYSVPFVGMVLNQVSGNVGLWAPVAGGILLLVVGGSYVISHFSRTGASQKSSRSRRVSGEPHA</sequence>
<evidence type="ECO:0000256" key="7">
    <source>
        <dbReference type="SAM" id="Phobius"/>
    </source>
</evidence>
<reference evidence="9 10" key="1">
    <citation type="submission" date="2020-03" db="EMBL/GenBank/DDBJ databases">
        <title>Leucobacter sp. nov., isolated from beetles.</title>
        <authorList>
            <person name="Hyun D.-W."/>
            <person name="Bae J.-W."/>
        </authorList>
    </citation>
    <scope>NUCLEOTIDE SEQUENCE [LARGE SCALE GENOMIC DNA]</scope>
    <source>
        <strain evidence="9 10">HDW9A</strain>
    </source>
</reference>
<keyword evidence="2 7" id="KW-0812">Transmembrane</keyword>
<evidence type="ECO:0000256" key="6">
    <source>
        <dbReference type="SAM" id="MobiDB-lite"/>
    </source>
</evidence>
<dbReference type="EMBL" id="CP049933">
    <property type="protein sequence ID" value="QIM18714.1"/>
    <property type="molecule type" value="Genomic_DNA"/>
</dbReference>
<dbReference type="PANTHER" id="PTHR10806">
    <property type="entry name" value="SIGNAL PEPTIDASE COMPLEX CATALYTIC SUBUNIT SEC11"/>
    <property type="match status" value="1"/>
</dbReference>
<dbReference type="SUPFAM" id="SSF51306">
    <property type="entry name" value="LexA/Signal peptidase"/>
    <property type="match status" value="1"/>
</dbReference>
<name>A0ABX6JWN8_9MICO</name>
<keyword evidence="9" id="KW-0378">Hydrolase</keyword>
<accession>A0ABX6JWN8</accession>
<gene>
    <name evidence="9" type="ORF">G7066_09030</name>
</gene>
<dbReference type="EC" id="3.4.21.89" evidence="5"/>
<dbReference type="Pfam" id="PF10502">
    <property type="entry name" value="Peptidase_S26"/>
    <property type="match status" value="1"/>
</dbReference>